<sequence>MGHLNKVIGFQLRSGGCRNLTTTVVLCGSGATLFLFSPYVFLSGTQNLGRRHISTSRAGSHYKPEIDRRLTVSLAKYKRRSCPRKPNMWSFHAHAVLHGTLGLHPDRFAVEASITIKRSSLSGPGEERLRSESETFGSLTGCYKGTMHERPQLESELLCLADQESCVTLYRCKSSHQELCTMRSATKYLFHPSASTSPIYI</sequence>
<keyword evidence="3" id="KW-1185">Reference proteome</keyword>
<comment type="caution">
    <text evidence="2">The sequence shown here is derived from an EMBL/GenBank/DDBJ whole genome shotgun (WGS) entry which is preliminary data.</text>
</comment>
<organism evidence="2 3">
    <name type="scientific">Boletus edulis BED1</name>
    <dbReference type="NCBI Taxonomy" id="1328754"/>
    <lineage>
        <taxon>Eukaryota</taxon>
        <taxon>Fungi</taxon>
        <taxon>Dikarya</taxon>
        <taxon>Basidiomycota</taxon>
        <taxon>Agaricomycotina</taxon>
        <taxon>Agaricomycetes</taxon>
        <taxon>Agaricomycetidae</taxon>
        <taxon>Boletales</taxon>
        <taxon>Boletineae</taxon>
        <taxon>Boletaceae</taxon>
        <taxon>Boletoideae</taxon>
        <taxon>Boletus</taxon>
    </lineage>
</organism>
<gene>
    <name evidence="2" type="ORF">L210DRAFT_3194758</name>
</gene>
<keyword evidence="1" id="KW-1133">Transmembrane helix</keyword>
<evidence type="ECO:0000313" key="2">
    <source>
        <dbReference type="EMBL" id="KAF8442118.1"/>
    </source>
</evidence>
<keyword evidence="1" id="KW-0472">Membrane</keyword>
<proteinExistence type="predicted"/>
<dbReference type="EMBL" id="WHUW01000009">
    <property type="protein sequence ID" value="KAF8442118.1"/>
    <property type="molecule type" value="Genomic_DNA"/>
</dbReference>
<feature type="transmembrane region" description="Helical" evidence="1">
    <location>
        <begin position="20"/>
        <end position="42"/>
    </location>
</feature>
<reference evidence="2" key="2">
    <citation type="journal article" date="2020" name="Nat. Commun.">
        <title>Large-scale genome sequencing of mycorrhizal fungi provides insights into the early evolution of symbiotic traits.</title>
        <authorList>
            <person name="Miyauchi S."/>
            <person name="Kiss E."/>
            <person name="Kuo A."/>
            <person name="Drula E."/>
            <person name="Kohler A."/>
            <person name="Sanchez-Garcia M."/>
            <person name="Morin E."/>
            <person name="Andreopoulos B."/>
            <person name="Barry K.W."/>
            <person name="Bonito G."/>
            <person name="Buee M."/>
            <person name="Carver A."/>
            <person name="Chen C."/>
            <person name="Cichocki N."/>
            <person name="Clum A."/>
            <person name="Culley D."/>
            <person name="Crous P.W."/>
            <person name="Fauchery L."/>
            <person name="Girlanda M."/>
            <person name="Hayes R.D."/>
            <person name="Keri Z."/>
            <person name="LaButti K."/>
            <person name="Lipzen A."/>
            <person name="Lombard V."/>
            <person name="Magnuson J."/>
            <person name="Maillard F."/>
            <person name="Murat C."/>
            <person name="Nolan M."/>
            <person name="Ohm R.A."/>
            <person name="Pangilinan J."/>
            <person name="Pereira M.F."/>
            <person name="Perotto S."/>
            <person name="Peter M."/>
            <person name="Pfister S."/>
            <person name="Riley R."/>
            <person name="Sitrit Y."/>
            <person name="Stielow J.B."/>
            <person name="Szollosi G."/>
            <person name="Zifcakova L."/>
            <person name="Stursova M."/>
            <person name="Spatafora J.W."/>
            <person name="Tedersoo L."/>
            <person name="Vaario L.M."/>
            <person name="Yamada A."/>
            <person name="Yan M."/>
            <person name="Wang P."/>
            <person name="Xu J."/>
            <person name="Bruns T."/>
            <person name="Baldrian P."/>
            <person name="Vilgalys R."/>
            <person name="Dunand C."/>
            <person name="Henrissat B."/>
            <person name="Grigoriev I.V."/>
            <person name="Hibbett D."/>
            <person name="Nagy L.G."/>
            <person name="Martin F.M."/>
        </authorList>
    </citation>
    <scope>NUCLEOTIDE SEQUENCE</scope>
    <source>
        <strain evidence="2">BED1</strain>
    </source>
</reference>
<reference evidence="2" key="1">
    <citation type="submission" date="2019-10" db="EMBL/GenBank/DDBJ databases">
        <authorList>
            <consortium name="DOE Joint Genome Institute"/>
            <person name="Kuo A."/>
            <person name="Miyauchi S."/>
            <person name="Kiss E."/>
            <person name="Drula E."/>
            <person name="Kohler A."/>
            <person name="Sanchez-Garcia M."/>
            <person name="Andreopoulos B."/>
            <person name="Barry K.W."/>
            <person name="Bonito G."/>
            <person name="Buee M."/>
            <person name="Carver A."/>
            <person name="Chen C."/>
            <person name="Cichocki N."/>
            <person name="Clum A."/>
            <person name="Culley D."/>
            <person name="Crous P.W."/>
            <person name="Fauchery L."/>
            <person name="Girlanda M."/>
            <person name="Hayes R."/>
            <person name="Keri Z."/>
            <person name="LaButti K."/>
            <person name="Lipzen A."/>
            <person name="Lombard V."/>
            <person name="Magnuson J."/>
            <person name="Maillard F."/>
            <person name="Morin E."/>
            <person name="Murat C."/>
            <person name="Nolan M."/>
            <person name="Ohm R."/>
            <person name="Pangilinan J."/>
            <person name="Pereira M."/>
            <person name="Perotto S."/>
            <person name="Peter M."/>
            <person name="Riley R."/>
            <person name="Sitrit Y."/>
            <person name="Stielow B."/>
            <person name="Szollosi G."/>
            <person name="Zifcakova L."/>
            <person name="Stursova M."/>
            <person name="Spatafora J.W."/>
            <person name="Tedersoo L."/>
            <person name="Vaario L.-M."/>
            <person name="Yamada A."/>
            <person name="Yan M."/>
            <person name="Wang P."/>
            <person name="Xu J."/>
            <person name="Bruns T."/>
            <person name="Baldrian P."/>
            <person name="Vilgalys R."/>
            <person name="Henrissat B."/>
            <person name="Grigoriev I.V."/>
            <person name="Hibbett D."/>
            <person name="Nagy L.G."/>
            <person name="Martin F.M."/>
        </authorList>
    </citation>
    <scope>NUCLEOTIDE SEQUENCE</scope>
    <source>
        <strain evidence="2">BED1</strain>
    </source>
</reference>
<keyword evidence="1" id="KW-0812">Transmembrane</keyword>
<accession>A0AAD4GGA1</accession>
<name>A0AAD4GGA1_BOLED</name>
<dbReference type="AlphaFoldDB" id="A0AAD4GGA1"/>
<evidence type="ECO:0000256" key="1">
    <source>
        <dbReference type="SAM" id="Phobius"/>
    </source>
</evidence>
<evidence type="ECO:0000313" key="3">
    <source>
        <dbReference type="Proteomes" id="UP001194468"/>
    </source>
</evidence>
<dbReference type="Proteomes" id="UP001194468">
    <property type="component" value="Unassembled WGS sequence"/>
</dbReference>
<protein>
    <submittedName>
        <fullName evidence="2">Uncharacterized protein</fullName>
    </submittedName>
</protein>